<name>A0ABM5FFV3_9SAUR</name>
<sequence>MEDQNPTPSERGSLRREETRHVDLEADKANAVRSSNEDQVASDITPWQHSPGAMEEANKEVATDDARAVQAMNASQKRDSYIRYARNFEHNLNSQWRTEPEEEEFHVLDLSVHSRRATAVQENGYEEESRVSLEQAVCEKGRENSEKQDGSRKRERISTEKKPVSKKRFHQNTTSTGQERIHTENQSYICSECGKSFHSLLTFTEHQSSHTGYLTKHRGAYAGGEPDDASERVDTKDLRHICAECGKSFSSLLSLTEHQRSHTGHLAKYQETYTGGKLDLSSERSNTEDQGYTCLQCWKPFSSFLSFTEHQRSHAGDAARWQRTHARNELYTCSECGECFYSFSLFIDHQKSHTKDKTFTLGRGHVFSPWVLPDSQKAVPGQQANRGQVLGDPSYSLPYLPIWVPYSLPHPTFSRPPLMLPVPNFQPYIPTPLLPAQTSNSYPQGSTASTPSMLTPSGSLPRGGSPSRFPGSQKDEEATSAGGRFVGANEPSTNVSEDWAESTLRQILESSQTNHAGQHLFPCLDCGELKVNATQLTLHRRDCKKDGALRCSQCKKRFPNEPSLREHEKTHTSKKT</sequence>
<keyword evidence="6" id="KW-0539">Nucleus</keyword>
<feature type="compositionally biased region" description="Basic and acidic residues" evidence="8">
    <location>
        <begin position="12"/>
        <end position="30"/>
    </location>
</feature>
<dbReference type="Pfam" id="PF13912">
    <property type="entry name" value="zf-C2H2_6"/>
    <property type="match status" value="3"/>
</dbReference>
<feature type="domain" description="C2H2-type" evidence="9">
    <location>
        <begin position="240"/>
        <end position="267"/>
    </location>
</feature>
<feature type="compositionally biased region" description="Polar residues" evidence="8">
    <location>
        <begin position="171"/>
        <end position="180"/>
    </location>
</feature>
<accession>A0ABM5FFV3</accession>
<feature type="domain" description="C2H2-type" evidence="9">
    <location>
        <begin position="331"/>
        <end position="358"/>
    </location>
</feature>
<evidence type="ECO:0000256" key="7">
    <source>
        <dbReference type="PROSITE-ProRule" id="PRU00042"/>
    </source>
</evidence>
<evidence type="ECO:0000256" key="3">
    <source>
        <dbReference type="ARBA" id="ARBA00022737"/>
    </source>
</evidence>
<protein>
    <recommendedName>
        <fullName evidence="9">C2H2-type domain-containing protein</fullName>
    </recommendedName>
</protein>
<reference evidence="10" key="1">
    <citation type="submission" date="2025-05" db="UniProtKB">
        <authorList>
            <consortium name="RefSeq"/>
        </authorList>
    </citation>
    <scope>NUCLEOTIDE SEQUENCE [LARGE SCALE GENOMIC DNA]</scope>
</reference>
<feature type="compositionally biased region" description="Basic and acidic residues" evidence="8">
    <location>
        <begin position="127"/>
        <end position="163"/>
    </location>
</feature>
<evidence type="ECO:0000256" key="6">
    <source>
        <dbReference type="ARBA" id="ARBA00023242"/>
    </source>
</evidence>
<dbReference type="Proteomes" id="UP001652642">
    <property type="component" value="Chromosome 2"/>
</dbReference>
<evidence type="ECO:0000313" key="10">
    <source>
        <dbReference type="Proteomes" id="UP001652642"/>
    </source>
</evidence>
<feature type="region of interest" description="Disordered" evidence="8">
    <location>
        <begin position="435"/>
        <end position="496"/>
    </location>
</feature>
<evidence type="ECO:0000256" key="5">
    <source>
        <dbReference type="ARBA" id="ARBA00022833"/>
    </source>
</evidence>
<dbReference type="InterPro" id="IPR013087">
    <property type="entry name" value="Znf_C2H2_type"/>
</dbReference>
<evidence type="ECO:0000256" key="4">
    <source>
        <dbReference type="ARBA" id="ARBA00022771"/>
    </source>
</evidence>
<dbReference type="PROSITE" id="PS00028">
    <property type="entry name" value="ZINC_FINGER_C2H2_1"/>
    <property type="match status" value="5"/>
</dbReference>
<dbReference type="PANTHER" id="PTHR24393:SF100">
    <property type="entry name" value="ZINC FINGER PROTEIN-RELATED"/>
    <property type="match status" value="1"/>
</dbReference>
<keyword evidence="3" id="KW-0677">Repeat</keyword>
<feature type="region of interest" description="Disordered" evidence="8">
    <location>
        <begin position="119"/>
        <end position="180"/>
    </location>
</feature>
<feature type="compositionally biased region" description="Polar residues" evidence="8">
    <location>
        <begin position="436"/>
        <end position="455"/>
    </location>
</feature>
<evidence type="ECO:0000313" key="11">
    <source>
        <dbReference type="RefSeq" id="XP_072844270.1"/>
    </source>
</evidence>
<dbReference type="Gene3D" id="3.30.160.60">
    <property type="entry name" value="Classic Zinc Finger"/>
    <property type="match status" value="4"/>
</dbReference>
<feature type="domain" description="C2H2-type" evidence="9">
    <location>
        <begin position="292"/>
        <end position="319"/>
    </location>
</feature>
<evidence type="ECO:0000256" key="2">
    <source>
        <dbReference type="ARBA" id="ARBA00022723"/>
    </source>
</evidence>
<evidence type="ECO:0000259" key="9">
    <source>
        <dbReference type="PROSITE" id="PS50157"/>
    </source>
</evidence>
<keyword evidence="10" id="KW-1185">Reference proteome</keyword>
<reference evidence="11" key="2">
    <citation type="submission" date="2025-08" db="UniProtKB">
        <authorList>
            <consortium name="RefSeq"/>
        </authorList>
    </citation>
    <scope>IDENTIFICATION</scope>
</reference>
<dbReference type="RefSeq" id="XP_072844270.1">
    <property type="nucleotide sequence ID" value="XM_072988169.1"/>
</dbReference>
<keyword evidence="2" id="KW-0479">Metal-binding</keyword>
<dbReference type="GeneID" id="110069978"/>
<gene>
    <name evidence="11" type="primary">LOC110069978</name>
</gene>
<feature type="domain" description="C2H2-type" evidence="9">
    <location>
        <begin position="549"/>
        <end position="576"/>
    </location>
</feature>
<evidence type="ECO:0000256" key="1">
    <source>
        <dbReference type="ARBA" id="ARBA00006991"/>
    </source>
</evidence>
<feature type="domain" description="C2H2-type" evidence="9">
    <location>
        <begin position="188"/>
        <end position="215"/>
    </location>
</feature>
<feature type="region of interest" description="Disordered" evidence="8">
    <location>
        <begin position="1"/>
        <end position="63"/>
    </location>
</feature>
<feature type="compositionally biased region" description="Polar residues" evidence="8">
    <location>
        <begin position="1"/>
        <end position="10"/>
    </location>
</feature>
<evidence type="ECO:0000256" key="8">
    <source>
        <dbReference type="SAM" id="MobiDB-lite"/>
    </source>
</evidence>
<comment type="similarity">
    <text evidence="1">Belongs to the krueppel C2H2-type zinc-finger protein family.</text>
</comment>
<proteinExistence type="inferred from homology"/>
<dbReference type="Pfam" id="PF00096">
    <property type="entry name" value="zf-C2H2"/>
    <property type="match status" value="1"/>
</dbReference>
<dbReference type="PANTHER" id="PTHR24393">
    <property type="entry name" value="ZINC FINGER PROTEIN"/>
    <property type="match status" value="1"/>
</dbReference>
<keyword evidence="4 7" id="KW-0863">Zinc-finger</keyword>
<dbReference type="SUPFAM" id="SSF57667">
    <property type="entry name" value="beta-beta-alpha zinc fingers"/>
    <property type="match status" value="4"/>
</dbReference>
<keyword evidence="5" id="KW-0862">Zinc</keyword>
<dbReference type="SMART" id="SM00355">
    <property type="entry name" value="ZnF_C2H2"/>
    <property type="match status" value="5"/>
</dbReference>
<dbReference type="InterPro" id="IPR036236">
    <property type="entry name" value="Znf_C2H2_sf"/>
</dbReference>
<dbReference type="PROSITE" id="PS50157">
    <property type="entry name" value="ZINC_FINGER_C2H2_2"/>
    <property type="match status" value="5"/>
</dbReference>
<feature type="compositionally biased region" description="Low complexity" evidence="8">
    <location>
        <begin position="456"/>
        <end position="472"/>
    </location>
</feature>
<organism evidence="10 11">
    <name type="scientific">Pogona vitticeps</name>
    <name type="common">central bearded dragon</name>
    <dbReference type="NCBI Taxonomy" id="103695"/>
    <lineage>
        <taxon>Eukaryota</taxon>
        <taxon>Metazoa</taxon>
        <taxon>Chordata</taxon>
        <taxon>Craniata</taxon>
        <taxon>Vertebrata</taxon>
        <taxon>Euteleostomi</taxon>
        <taxon>Lepidosauria</taxon>
        <taxon>Squamata</taxon>
        <taxon>Bifurcata</taxon>
        <taxon>Unidentata</taxon>
        <taxon>Episquamata</taxon>
        <taxon>Toxicofera</taxon>
        <taxon>Iguania</taxon>
        <taxon>Acrodonta</taxon>
        <taxon>Agamidae</taxon>
        <taxon>Amphibolurinae</taxon>
        <taxon>Pogona</taxon>
    </lineage>
</organism>